<evidence type="ECO:0000313" key="5">
    <source>
        <dbReference type="Proteomes" id="UP000093476"/>
    </source>
</evidence>
<dbReference type="PANTHER" id="PTHR37024">
    <property type="entry name" value="TYPE VI SECRETION SYSTEM DUF2094 AND IMPA-RELATED DOMAIN PROTEIN"/>
    <property type="match status" value="1"/>
</dbReference>
<dbReference type="STRING" id="286156.Ppb6_00035"/>
<dbReference type="Proteomes" id="UP000093476">
    <property type="component" value="Unassembled WGS sequence"/>
</dbReference>
<accession>A0A1C0UA61</accession>
<dbReference type="RefSeq" id="WP_065821618.1">
    <property type="nucleotide sequence ID" value="NZ_CAWMQZ010000004.1"/>
</dbReference>
<dbReference type="Pfam" id="PF12486">
    <property type="entry name" value="VasL"/>
    <property type="match status" value="1"/>
</dbReference>
<evidence type="ECO:0000256" key="1">
    <source>
        <dbReference type="SAM" id="Phobius"/>
    </source>
</evidence>
<evidence type="ECO:0000313" key="4">
    <source>
        <dbReference type="EMBL" id="OCQ54775.1"/>
    </source>
</evidence>
<sequence>MSEHPENLIIRAGGNPMNLPAFTAIREEINKINHPSQPAVNWQLIESLALTLFRSHGVDLQSAIYYTLARMQLSGLAGFTEGCELLAGVIVSQWDELWPPQPTVRTEMLDWFNTRSGNALRQHDYTTRDLRMIYRAERALQLIVDRLQQSDLKRLPKVENLLWFFQNTAKKLENTRIIPKTAAKPVQVPPLVYLANTEPEPAEPETNYDASYDSNQPKVQVRFPEPPPRMSALQGFGLGALLGIFVLTGSWLGFYKPLQQQLTALTGTQDGARLNWLYQPDLQTYEQQLTRLADTSPLVVLQNAEQLTDIAQKTWPLDNKQQHETNRWRQLQAVRLENAPVQGSWNQTRHQLQQLADKILEQERNRGSFTLSYLKTAIYQIQNSHNREVPLEELLRQFSAAIEQGQTVSPALIKKTDDRFNALLSRYYALQKDAGRTTQKQPITPLNQ</sequence>
<dbReference type="Pfam" id="PF06812">
    <property type="entry name" value="ImpA_N"/>
    <property type="match status" value="1"/>
</dbReference>
<feature type="transmembrane region" description="Helical" evidence="1">
    <location>
        <begin position="232"/>
        <end position="254"/>
    </location>
</feature>
<keyword evidence="5" id="KW-1185">Reference proteome</keyword>
<comment type="caution">
    <text evidence="4">The sequence shown here is derived from an EMBL/GenBank/DDBJ whole genome shotgun (WGS) entry which is preliminary data.</text>
</comment>
<dbReference type="PATRIC" id="fig|286156.4.peg.43"/>
<gene>
    <name evidence="4" type="ORF">Ppb6_00035</name>
</gene>
<reference evidence="4 5" key="1">
    <citation type="submission" date="2015-12" db="EMBL/GenBank/DDBJ databases">
        <title>Genome comparisons provide insights into the role of secondary metabolites in the pathogenic phase of the Photorhabdus life cycle.</title>
        <authorList>
            <person name="Tobias N.J."/>
            <person name="Mishra B."/>
            <person name="Gupta D.K."/>
            <person name="Thines M."/>
            <person name="Stinear T.P."/>
            <person name="Bode H.B."/>
        </authorList>
    </citation>
    <scope>NUCLEOTIDE SEQUENCE [LARGE SCALE GENOMIC DNA]</scope>
    <source>
        <strain evidence="4 5">PB68.1</strain>
    </source>
</reference>
<dbReference type="InterPro" id="IPR021069">
    <property type="entry name" value="ImpA_C"/>
</dbReference>
<keyword evidence="1" id="KW-1133">Transmembrane helix</keyword>
<keyword evidence="1" id="KW-0472">Membrane</keyword>
<feature type="domain" description="ImpA C-terminal" evidence="3">
    <location>
        <begin position="285"/>
        <end position="431"/>
    </location>
</feature>
<dbReference type="InterPro" id="IPR010657">
    <property type="entry name" value="ImpA_N"/>
</dbReference>
<feature type="domain" description="ImpA N-terminal" evidence="2">
    <location>
        <begin position="12"/>
        <end position="113"/>
    </location>
</feature>
<name>A0A1C0UA61_9GAMM</name>
<dbReference type="PANTHER" id="PTHR37024:SF5">
    <property type="entry name" value="IMPA N-TERMINAL DOMAIN-CONTAINING PROTEIN"/>
    <property type="match status" value="1"/>
</dbReference>
<evidence type="ECO:0000259" key="2">
    <source>
        <dbReference type="Pfam" id="PF06812"/>
    </source>
</evidence>
<evidence type="ECO:0000259" key="3">
    <source>
        <dbReference type="Pfam" id="PF12486"/>
    </source>
</evidence>
<protein>
    <submittedName>
        <fullName evidence="4">ImpA domain protein</fullName>
    </submittedName>
</protein>
<organism evidence="4 5">
    <name type="scientific">Photorhabdus australis subsp. thailandensis</name>
    <dbReference type="NCBI Taxonomy" id="2805096"/>
    <lineage>
        <taxon>Bacteria</taxon>
        <taxon>Pseudomonadati</taxon>
        <taxon>Pseudomonadota</taxon>
        <taxon>Gammaproteobacteria</taxon>
        <taxon>Enterobacterales</taxon>
        <taxon>Morganellaceae</taxon>
        <taxon>Photorhabdus</taxon>
    </lineage>
</organism>
<dbReference type="EMBL" id="LOMY01000004">
    <property type="protein sequence ID" value="OCQ54775.1"/>
    <property type="molecule type" value="Genomic_DNA"/>
</dbReference>
<keyword evidence="1" id="KW-0812">Transmembrane</keyword>
<proteinExistence type="predicted"/>
<dbReference type="AlphaFoldDB" id="A0A1C0UA61"/>